<dbReference type="CDD" id="cd03020">
    <property type="entry name" value="DsbA_DsbC_DsbG"/>
    <property type="match status" value="1"/>
</dbReference>
<feature type="domain" description="Disulphide bond isomerase DsbC/G N-terminal" evidence="8">
    <location>
        <begin position="23"/>
        <end position="92"/>
    </location>
</feature>
<dbReference type="PANTHER" id="PTHR35272">
    <property type="entry name" value="THIOL:DISULFIDE INTERCHANGE PROTEIN DSBC-RELATED"/>
    <property type="match status" value="1"/>
</dbReference>
<dbReference type="Pfam" id="PF13098">
    <property type="entry name" value="Thioredoxin_2"/>
    <property type="match status" value="1"/>
</dbReference>
<accession>A0ABW1ATU3</accession>
<dbReference type="Gene3D" id="3.40.30.10">
    <property type="entry name" value="Glutaredoxin"/>
    <property type="match status" value="1"/>
</dbReference>
<gene>
    <name evidence="10" type="ORF">ACFPTN_15070</name>
</gene>
<dbReference type="EMBL" id="JBHSOG010000059">
    <property type="protein sequence ID" value="MFC5770700.1"/>
    <property type="molecule type" value="Genomic_DNA"/>
</dbReference>
<evidence type="ECO:0000256" key="7">
    <source>
        <dbReference type="RuleBase" id="RU364038"/>
    </source>
</evidence>
<dbReference type="InterPro" id="IPR051470">
    <property type="entry name" value="Thiol:disulfide_interchange"/>
</dbReference>
<reference evidence="11" key="1">
    <citation type="journal article" date="2019" name="Int. J. Syst. Evol. Microbiol.">
        <title>The Global Catalogue of Microorganisms (GCM) 10K type strain sequencing project: providing services to taxonomists for standard genome sequencing and annotation.</title>
        <authorList>
            <consortium name="The Broad Institute Genomics Platform"/>
            <consortium name="The Broad Institute Genome Sequencing Center for Infectious Disease"/>
            <person name="Wu L."/>
            <person name="Ma J."/>
        </authorList>
    </citation>
    <scope>NUCLEOTIDE SEQUENCE [LARGE SCALE GENOMIC DNA]</scope>
    <source>
        <strain evidence="11">SHR3</strain>
    </source>
</reference>
<keyword evidence="4 7" id="KW-0574">Periplasm</keyword>
<dbReference type="PANTHER" id="PTHR35272:SF3">
    <property type="entry name" value="THIOL:DISULFIDE INTERCHANGE PROTEIN DSBC"/>
    <property type="match status" value="1"/>
</dbReference>
<dbReference type="RefSeq" id="WP_096444798.1">
    <property type="nucleotide sequence ID" value="NZ_JBHSOG010000059.1"/>
</dbReference>
<feature type="signal peptide" evidence="7">
    <location>
        <begin position="1"/>
        <end position="27"/>
    </location>
</feature>
<keyword evidence="11" id="KW-1185">Reference proteome</keyword>
<evidence type="ECO:0000313" key="11">
    <source>
        <dbReference type="Proteomes" id="UP001595974"/>
    </source>
</evidence>
<dbReference type="InterPro" id="IPR036249">
    <property type="entry name" value="Thioredoxin-like_sf"/>
</dbReference>
<evidence type="ECO:0000256" key="6">
    <source>
        <dbReference type="ARBA" id="ARBA00023284"/>
    </source>
</evidence>
<dbReference type="InterPro" id="IPR017937">
    <property type="entry name" value="Thioredoxin_CS"/>
</dbReference>
<proteinExistence type="inferred from homology"/>
<comment type="function">
    <text evidence="7">Required for disulfide bond formation in some periplasmic proteins. Acts by transferring its disulfide bond to other proteins and is reduced in the process.</text>
</comment>
<comment type="similarity">
    <text evidence="2 7">Belongs to the thioredoxin family. DsbC subfamily.</text>
</comment>
<evidence type="ECO:0000313" key="10">
    <source>
        <dbReference type="EMBL" id="MFC5770700.1"/>
    </source>
</evidence>
<evidence type="ECO:0000256" key="2">
    <source>
        <dbReference type="ARBA" id="ARBA00009813"/>
    </source>
</evidence>
<dbReference type="SUPFAM" id="SSF52833">
    <property type="entry name" value="Thioredoxin-like"/>
    <property type="match status" value="1"/>
</dbReference>
<dbReference type="Proteomes" id="UP001595974">
    <property type="component" value="Unassembled WGS sequence"/>
</dbReference>
<comment type="caution">
    <text evidence="10">The sequence shown here is derived from an EMBL/GenBank/DDBJ whole genome shotgun (WGS) entry which is preliminary data.</text>
</comment>
<dbReference type="InterPro" id="IPR033954">
    <property type="entry name" value="DiS-bond_Isoase_DsbC/G"/>
</dbReference>
<dbReference type="Pfam" id="PF10411">
    <property type="entry name" value="DsbC_N"/>
    <property type="match status" value="1"/>
</dbReference>
<keyword evidence="6 7" id="KW-0676">Redox-active center</keyword>
<protein>
    <recommendedName>
        <fullName evidence="7">Thiol:disulfide interchange protein</fullName>
    </recommendedName>
</protein>
<evidence type="ECO:0000259" key="8">
    <source>
        <dbReference type="Pfam" id="PF10411"/>
    </source>
</evidence>
<evidence type="ECO:0000256" key="5">
    <source>
        <dbReference type="ARBA" id="ARBA00023157"/>
    </source>
</evidence>
<dbReference type="InterPro" id="IPR009094">
    <property type="entry name" value="DiS-bond_isomerase_DsbC/G_N_sf"/>
</dbReference>
<evidence type="ECO:0000259" key="9">
    <source>
        <dbReference type="Pfam" id="PF13098"/>
    </source>
</evidence>
<dbReference type="Gene3D" id="3.10.450.70">
    <property type="entry name" value="Disulphide bond isomerase, DsbC/G, N-terminal"/>
    <property type="match status" value="1"/>
</dbReference>
<name>A0ABW1ATU3_9RHOO</name>
<keyword evidence="5" id="KW-1015">Disulfide bond</keyword>
<organism evidence="10 11">
    <name type="scientific">Thauera sinica</name>
    <dbReference type="NCBI Taxonomy" id="2665146"/>
    <lineage>
        <taxon>Bacteria</taxon>
        <taxon>Pseudomonadati</taxon>
        <taxon>Pseudomonadota</taxon>
        <taxon>Betaproteobacteria</taxon>
        <taxon>Rhodocyclales</taxon>
        <taxon>Zoogloeaceae</taxon>
        <taxon>Thauera</taxon>
    </lineage>
</organism>
<evidence type="ECO:0000256" key="3">
    <source>
        <dbReference type="ARBA" id="ARBA00022729"/>
    </source>
</evidence>
<evidence type="ECO:0000256" key="1">
    <source>
        <dbReference type="ARBA" id="ARBA00004418"/>
    </source>
</evidence>
<dbReference type="SUPFAM" id="SSF54423">
    <property type="entry name" value="DsbC/DsbG N-terminal domain-like"/>
    <property type="match status" value="1"/>
</dbReference>
<sequence>MKFSLRSGAVKVLLTALALNLTAAAQANEEAVKKAVESFVGGAAVEVVAKTPYGGLYEVVLKSGEIVYTDEKASFIIDGRVIDTRTRKDVTQERMAKLSAIDFATLPLNQAIKQVKGNGKRVIATFEDPNCGYCKRLGKELAQMDDVTIYTFLYPILSADSTTKSNNIWCAKDKAKVWTDWIVNAKAPAVASCDTTAVEKNVELGHKLKIGGTPTIFLADGTRIGGFVPVAELEKAITASAVK</sequence>
<evidence type="ECO:0000256" key="4">
    <source>
        <dbReference type="ARBA" id="ARBA00022764"/>
    </source>
</evidence>
<feature type="chain" id="PRO_5044995899" description="Thiol:disulfide interchange protein" evidence="7">
    <location>
        <begin position="28"/>
        <end position="243"/>
    </location>
</feature>
<feature type="domain" description="Thioredoxin-like fold" evidence="9">
    <location>
        <begin position="115"/>
        <end position="236"/>
    </location>
</feature>
<dbReference type="InterPro" id="IPR018950">
    <property type="entry name" value="DiS-bond_isomerase_DsbC/G_N"/>
</dbReference>
<keyword evidence="3 7" id="KW-0732">Signal</keyword>
<comment type="subcellular location">
    <subcellularLocation>
        <location evidence="1 7">Periplasm</location>
    </subcellularLocation>
</comment>
<dbReference type="InterPro" id="IPR012336">
    <property type="entry name" value="Thioredoxin-like_fold"/>
</dbReference>
<dbReference type="PROSITE" id="PS00194">
    <property type="entry name" value="THIOREDOXIN_1"/>
    <property type="match status" value="1"/>
</dbReference>